<keyword evidence="3 6" id="KW-0808">Transferase</keyword>
<keyword evidence="2 6" id="KW-0328">Glycosyltransferase</keyword>
<dbReference type="Gene3D" id="3.90.550.10">
    <property type="entry name" value="Spore Coat Polysaccharide Biosynthesis Protein SpsA, Chain A"/>
    <property type="match status" value="1"/>
</dbReference>
<evidence type="ECO:0000313" key="7">
    <source>
        <dbReference type="Proteomes" id="UP000035170"/>
    </source>
</evidence>
<keyword evidence="4" id="KW-1133">Transmembrane helix</keyword>
<evidence type="ECO:0000256" key="2">
    <source>
        <dbReference type="ARBA" id="ARBA00022676"/>
    </source>
</evidence>
<feature type="domain" description="Glycosyltransferase 2-like" evidence="5">
    <location>
        <begin position="95"/>
        <end position="265"/>
    </location>
</feature>
<dbReference type="PANTHER" id="PTHR43630:SF1">
    <property type="entry name" value="POLY-BETA-1,6-N-ACETYL-D-GLUCOSAMINE SYNTHASE"/>
    <property type="match status" value="1"/>
</dbReference>
<comment type="caution">
    <text evidence="6">The sequence shown here is derived from an EMBL/GenBank/DDBJ whole genome shotgun (WGS) entry which is preliminary data.</text>
</comment>
<feature type="transmembrane region" description="Helical" evidence="4">
    <location>
        <begin position="52"/>
        <end position="79"/>
    </location>
</feature>
<keyword evidence="7" id="KW-1185">Reference proteome</keyword>
<feature type="transmembrane region" description="Helical" evidence="4">
    <location>
        <begin position="21"/>
        <end position="40"/>
    </location>
</feature>
<proteinExistence type="inferred from homology"/>
<comment type="similarity">
    <text evidence="1">Belongs to the glycosyltransferase 2 family.</text>
</comment>
<evidence type="ECO:0000256" key="1">
    <source>
        <dbReference type="ARBA" id="ARBA00006739"/>
    </source>
</evidence>
<dbReference type="GO" id="GO:0016757">
    <property type="term" value="F:glycosyltransferase activity"/>
    <property type="evidence" value="ECO:0007669"/>
    <property type="project" value="UniProtKB-KW"/>
</dbReference>
<protein>
    <submittedName>
        <fullName evidence="6">Poly-beta-1,6-N-acetyl-D-glucosamine synthase</fullName>
        <ecNumber evidence="6">2.4.1.-</ecNumber>
    </submittedName>
</protein>
<feature type="transmembrane region" description="Helical" evidence="4">
    <location>
        <begin position="412"/>
        <end position="432"/>
    </location>
</feature>
<dbReference type="InterPro" id="IPR001173">
    <property type="entry name" value="Glyco_trans_2-like"/>
</dbReference>
<dbReference type="Proteomes" id="UP000035170">
    <property type="component" value="Unassembled WGS sequence"/>
</dbReference>
<evidence type="ECO:0000313" key="6">
    <source>
        <dbReference type="EMBL" id="KLN52363.1"/>
    </source>
</evidence>
<feature type="transmembrane region" description="Helical" evidence="4">
    <location>
        <begin position="339"/>
        <end position="363"/>
    </location>
</feature>
<reference evidence="6 7" key="1">
    <citation type="submission" date="2015-03" db="EMBL/GenBank/DDBJ databases">
        <title>Genome sequence of Variovorax paradoxus TBEA6.</title>
        <authorList>
            <person name="Poehlein A."/>
            <person name="Schuldes J."/>
            <person name="Wuebbeler J.H."/>
            <person name="Hiessl S."/>
            <person name="Steinbuechel A."/>
            <person name="Daniel R."/>
        </authorList>
    </citation>
    <scope>NUCLEOTIDE SEQUENCE [LARGE SCALE GENOMIC DNA]</scope>
    <source>
        <strain evidence="6 7">TBEA6</strain>
    </source>
</reference>
<evidence type="ECO:0000256" key="3">
    <source>
        <dbReference type="ARBA" id="ARBA00022679"/>
    </source>
</evidence>
<dbReference type="InterPro" id="IPR029044">
    <property type="entry name" value="Nucleotide-diphossugar_trans"/>
</dbReference>
<feature type="transmembrane region" description="Helical" evidence="4">
    <location>
        <begin position="369"/>
        <end position="391"/>
    </location>
</feature>
<name>A0A0H2LPV4_VARPD</name>
<dbReference type="RefSeq" id="WP_021008613.1">
    <property type="nucleotide sequence ID" value="NZ_JZWI01000055.1"/>
</dbReference>
<dbReference type="CDD" id="cd06423">
    <property type="entry name" value="CESA_like"/>
    <property type="match status" value="1"/>
</dbReference>
<evidence type="ECO:0000259" key="5">
    <source>
        <dbReference type="Pfam" id="PF00535"/>
    </source>
</evidence>
<dbReference type="EC" id="2.4.1.-" evidence="6"/>
<dbReference type="SUPFAM" id="SSF53448">
    <property type="entry name" value="Nucleotide-diphospho-sugar transferases"/>
    <property type="match status" value="1"/>
</dbReference>
<accession>A0A0H2LPV4</accession>
<dbReference type="Pfam" id="PF00535">
    <property type="entry name" value="Glycos_transf_2"/>
    <property type="match status" value="1"/>
</dbReference>
<keyword evidence="4" id="KW-0472">Membrane</keyword>
<evidence type="ECO:0000256" key="4">
    <source>
        <dbReference type="SAM" id="Phobius"/>
    </source>
</evidence>
<dbReference type="PATRIC" id="fig|34073.19.peg.6716"/>
<dbReference type="EMBL" id="JZWI01000055">
    <property type="protein sequence ID" value="KLN52363.1"/>
    <property type="molecule type" value="Genomic_DNA"/>
</dbReference>
<sequence length="445" mass="49869">MNEEGQKALQPMIYLPVSGKFVIALIGASAWMWFSIWAAGPWLADLTDRVGMALAIFLVYGIAVVPGFMNAFLAISLLLDKRPPHPALSVYPPISILIAAYNEEASIDETLVSIDRQNYPGELQVIVINDGSADGTSLVVERALERYPWLTFVDLEKNGGKARALNIGFKEVAHDLVITVDADSFLYRGALASIVERYRADPPHTRAVAGKILVRNSRLNWITRCQEWDYFHGIAAIKRVQSLFQGTLVAQGAFSIYDRAALIEVGGWPECVGEDIVLTWALLKAGYRVGHCEDACLFTNVPTTVKQLVKQRQRWARGMAEAFLKHPGILIKPRLSTFFIYWNLLFPWLDLACTIGFIPGIILALFGHYWIVGIMTLALIPATFALSLLMFRIERRMFRKTGLVVRKNIQGFFVYALLYSLILQPASVLGYLDELFRKPKAWGTK</sequence>
<dbReference type="PANTHER" id="PTHR43630">
    <property type="entry name" value="POLY-BETA-1,6-N-ACETYL-D-GLUCOSAMINE SYNTHASE"/>
    <property type="match status" value="1"/>
</dbReference>
<dbReference type="AlphaFoldDB" id="A0A0H2LPV4"/>
<keyword evidence="4" id="KW-0812">Transmembrane</keyword>
<gene>
    <name evidence="6" type="primary">pgaC2</name>
    <name evidence="6" type="ORF">VPARA_65200</name>
</gene>
<organism evidence="6 7">
    <name type="scientific">Variovorax paradoxus</name>
    <dbReference type="NCBI Taxonomy" id="34073"/>
    <lineage>
        <taxon>Bacteria</taxon>
        <taxon>Pseudomonadati</taxon>
        <taxon>Pseudomonadota</taxon>
        <taxon>Betaproteobacteria</taxon>
        <taxon>Burkholderiales</taxon>
        <taxon>Comamonadaceae</taxon>
        <taxon>Variovorax</taxon>
    </lineage>
</organism>